<keyword evidence="3" id="KW-1185">Reference proteome</keyword>
<reference evidence="2 3" key="1">
    <citation type="submission" date="2020-01" db="EMBL/GenBank/DDBJ databases">
        <title>Paenibacillus soybeanensis sp. nov. isolated from the nodules of soybean (Glycine max(L.) Merr).</title>
        <authorList>
            <person name="Wang H."/>
        </authorList>
    </citation>
    <scope>NUCLEOTIDE SEQUENCE [LARGE SCALE GENOMIC DNA]</scope>
    <source>
        <strain evidence="2 3">T1</strain>
    </source>
</reference>
<feature type="transmembrane region" description="Helical" evidence="1">
    <location>
        <begin position="127"/>
        <end position="149"/>
    </location>
</feature>
<dbReference type="RefSeq" id="WP_161745553.1">
    <property type="nucleotide sequence ID" value="NZ_JAAAMV010000022.1"/>
</dbReference>
<keyword evidence="1" id="KW-1133">Transmembrane helix</keyword>
<evidence type="ECO:0000256" key="1">
    <source>
        <dbReference type="SAM" id="Phobius"/>
    </source>
</evidence>
<organism evidence="2 3">
    <name type="scientific">Paenibacillus glycinis</name>
    <dbReference type="NCBI Taxonomy" id="2697035"/>
    <lineage>
        <taxon>Bacteria</taxon>
        <taxon>Bacillati</taxon>
        <taxon>Bacillota</taxon>
        <taxon>Bacilli</taxon>
        <taxon>Bacillales</taxon>
        <taxon>Paenibacillaceae</taxon>
        <taxon>Paenibacillus</taxon>
    </lineage>
</organism>
<proteinExistence type="predicted"/>
<keyword evidence="1" id="KW-0472">Membrane</keyword>
<accession>A0ABW9XWH7</accession>
<feature type="transmembrane region" description="Helical" evidence="1">
    <location>
        <begin position="6"/>
        <end position="32"/>
    </location>
</feature>
<dbReference type="Proteomes" id="UP000665561">
    <property type="component" value="Unassembled WGS sequence"/>
</dbReference>
<protein>
    <submittedName>
        <fullName evidence="2">Uncharacterized protein</fullName>
    </submittedName>
</protein>
<keyword evidence="1" id="KW-0812">Transmembrane</keyword>
<name>A0ABW9XWH7_9BACL</name>
<feature type="transmembrane region" description="Helical" evidence="1">
    <location>
        <begin position="155"/>
        <end position="175"/>
    </location>
</feature>
<sequence length="244" mass="27220">MSQQIYVINASLAVLLLLLALCAGFVSGCLAFRKTEESLQRTSIVTLALLGAMTLISIGKVTMLIATYSYRSWFVLDSALLFLSLIMAPTAAIAVFSLPRLLQLAKLRPRETESAVSRTKRRAASEVRLVVPIQVLVIEALLYAAINVFPLGMELRMQILVIGLLVLMSPALLIWRQSIRHRRIHRDDGTSMIHFINRVVFITMAFMLLAFGIIHTMKNAKTLRTDAERNEMLQISFSPAFSGK</sequence>
<evidence type="ECO:0000313" key="3">
    <source>
        <dbReference type="Proteomes" id="UP000665561"/>
    </source>
</evidence>
<dbReference type="EMBL" id="JAAAMV010000022">
    <property type="protein sequence ID" value="NBD26607.1"/>
    <property type="molecule type" value="Genomic_DNA"/>
</dbReference>
<evidence type="ECO:0000313" key="2">
    <source>
        <dbReference type="EMBL" id="NBD26607.1"/>
    </source>
</evidence>
<gene>
    <name evidence="2" type="ORF">GT019_22260</name>
</gene>
<feature type="transmembrane region" description="Helical" evidence="1">
    <location>
        <begin position="195"/>
        <end position="214"/>
    </location>
</feature>
<feature type="transmembrane region" description="Helical" evidence="1">
    <location>
        <begin position="80"/>
        <end position="102"/>
    </location>
</feature>
<comment type="caution">
    <text evidence="2">The sequence shown here is derived from an EMBL/GenBank/DDBJ whole genome shotgun (WGS) entry which is preliminary data.</text>
</comment>
<feature type="transmembrane region" description="Helical" evidence="1">
    <location>
        <begin position="44"/>
        <end position="68"/>
    </location>
</feature>